<dbReference type="Proteomes" id="UP000250321">
    <property type="component" value="Unassembled WGS sequence"/>
</dbReference>
<comment type="caution">
    <text evidence="4">The sequence shown here is derived from an EMBL/GenBank/DDBJ whole genome shotgun (WGS) entry which is preliminary data.</text>
</comment>
<keyword evidence="3" id="KW-1133">Transmembrane helix</keyword>
<keyword evidence="1" id="KW-0406">Ion transport</keyword>
<keyword evidence="3" id="KW-0812">Transmembrane</keyword>
<protein>
    <submittedName>
        <fullName evidence="4">Cyclic nucleotide-gated ion channel 1-like</fullName>
    </submittedName>
</protein>
<dbReference type="OrthoDB" id="1164732at2759"/>
<proteinExistence type="predicted"/>
<dbReference type="EMBL" id="PJQY01000168">
    <property type="protein sequence ID" value="PQQ16964.1"/>
    <property type="molecule type" value="Genomic_DNA"/>
</dbReference>
<dbReference type="GO" id="GO:0016020">
    <property type="term" value="C:membrane"/>
    <property type="evidence" value="ECO:0007669"/>
    <property type="project" value="UniProtKB-SubCell"/>
</dbReference>
<reference evidence="4 5" key="1">
    <citation type="submission" date="2018-02" db="EMBL/GenBank/DDBJ databases">
        <title>Draft genome of wild Prunus yedoensis var. nudiflora.</title>
        <authorList>
            <person name="Baek S."/>
            <person name="Kim J.-H."/>
            <person name="Choi K."/>
            <person name="Kim G.-B."/>
            <person name="Cho A."/>
            <person name="Jang H."/>
            <person name="Shin C.-H."/>
            <person name="Yu H.-J."/>
            <person name="Mun J.-H."/>
        </authorList>
    </citation>
    <scope>NUCLEOTIDE SEQUENCE [LARGE SCALE GENOMIC DNA]</scope>
    <source>
        <strain evidence="5">cv. Jeju island</strain>
        <tissue evidence="4">Leaf</tissue>
    </source>
</reference>
<organism evidence="4 5">
    <name type="scientific">Prunus yedoensis var. nudiflora</name>
    <dbReference type="NCBI Taxonomy" id="2094558"/>
    <lineage>
        <taxon>Eukaryota</taxon>
        <taxon>Viridiplantae</taxon>
        <taxon>Streptophyta</taxon>
        <taxon>Embryophyta</taxon>
        <taxon>Tracheophyta</taxon>
        <taxon>Spermatophyta</taxon>
        <taxon>Magnoliopsida</taxon>
        <taxon>eudicotyledons</taxon>
        <taxon>Gunneridae</taxon>
        <taxon>Pentapetalae</taxon>
        <taxon>rosids</taxon>
        <taxon>fabids</taxon>
        <taxon>Rosales</taxon>
        <taxon>Rosaceae</taxon>
        <taxon>Amygdaloideae</taxon>
        <taxon>Amygdaleae</taxon>
        <taxon>Prunus</taxon>
    </lineage>
</organism>
<feature type="compositionally biased region" description="Basic and acidic residues" evidence="2">
    <location>
        <begin position="12"/>
        <end position="22"/>
    </location>
</feature>
<dbReference type="PANTHER" id="PTHR45651">
    <property type="entry name" value="CYCLIC NUCLEOTIDE-GATED ION CHANNEL 15-RELATED-RELATED"/>
    <property type="match status" value="1"/>
</dbReference>
<keyword evidence="1" id="KW-0813">Transport</keyword>
<feature type="transmembrane region" description="Helical" evidence="3">
    <location>
        <begin position="91"/>
        <end position="114"/>
    </location>
</feature>
<keyword evidence="1" id="KW-0407">Ion channel</keyword>
<evidence type="ECO:0000256" key="2">
    <source>
        <dbReference type="SAM" id="MobiDB-lite"/>
    </source>
</evidence>
<evidence type="ECO:0000256" key="3">
    <source>
        <dbReference type="SAM" id="Phobius"/>
    </source>
</evidence>
<evidence type="ECO:0000313" key="4">
    <source>
        <dbReference type="EMBL" id="PQQ16964.1"/>
    </source>
</evidence>
<evidence type="ECO:0000313" key="5">
    <source>
        <dbReference type="Proteomes" id="UP000250321"/>
    </source>
</evidence>
<dbReference type="GO" id="GO:0034220">
    <property type="term" value="P:monoatomic ion transmembrane transport"/>
    <property type="evidence" value="ECO:0007669"/>
    <property type="project" value="UniProtKB-KW"/>
</dbReference>
<sequence>MPRIGNLVEEGDSSKLKEDGGHRSTSTVAAKRPKLEEVVINAYHPQPKIFLPKWEIYFTVASAFTVFVDPFCSYVPVIIDDSTCYYWDQTLMWTFFALRSAGDLFYGMDILVFIKRRRGNVNAKPFGASWVKYFGGPDSTIWKVLNGKKSLRFLGILPRICAALPILQTWQHT</sequence>
<evidence type="ECO:0000256" key="1">
    <source>
        <dbReference type="ARBA" id="ARBA00023303"/>
    </source>
</evidence>
<feature type="region of interest" description="Disordered" evidence="2">
    <location>
        <begin position="1"/>
        <end position="26"/>
    </location>
</feature>
<keyword evidence="5" id="KW-1185">Reference proteome</keyword>
<dbReference type="PANTHER" id="PTHR45651:SF68">
    <property type="entry name" value="ION TRANSPORT DOMAIN-CONTAINING PROTEIN"/>
    <property type="match status" value="1"/>
</dbReference>
<name>A0A314ZHH9_PRUYE</name>
<keyword evidence="3" id="KW-0472">Membrane</keyword>
<gene>
    <name evidence="4" type="ORF">Pyn_02816</name>
</gene>
<dbReference type="AlphaFoldDB" id="A0A314ZHH9"/>
<accession>A0A314ZHH9</accession>
<feature type="transmembrane region" description="Helical" evidence="3">
    <location>
        <begin position="56"/>
        <end position="79"/>
    </location>
</feature>